<name>A0A6P8BJL2_PYRGI</name>
<keyword evidence="2" id="KW-1185">Reference proteome</keyword>
<dbReference type="RefSeq" id="XP_030987184.1">
    <property type="nucleotide sequence ID" value="XM_031120866.1"/>
</dbReference>
<dbReference type="AlphaFoldDB" id="A0A6P8BJL2"/>
<feature type="compositionally biased region" description="Low complexity" evidence="1">
    <location>
        <begin position="33"/>
        <end position="43"/>
    </location>
</feature>
<evidence type="ECO:0000313" key="3">
    <source>
        <dbReference type="RefSeq" id="XP_030987184.1"/>
    </source>
</evidence>
<reference evidence="3" key="2">
    <citation type="submission" date="2019-10" db="EMBL/GenBank/DDBJ databases">
        <authorList>
            <consortium name="NCBI Genome Project"/>
        </authorList>
    </citation>
    <scope>NUCLEOTIDE SEQUENCE</scope>
    <source>
        <strain evidence="3">NI907</strain>
    </source>
</reference>
<gene>
    <name evidence="3" type="ORF">PgNI_00789</name>
</gene>
<reference evidence="3" key="1">
    <citation type="journal article" date="2019" name="Mol. Biol. Evol.">
        <title>Blast fungal genomes show frequent chromosomal changes, gene gains and losses, and effector gene turnover.</title>
        <authorList>
            <person name="Gomez Luciano L.B."/>
            <person name="Jason Tsai I."/>
            <person name="Chuma I."/>
            <person name="Tosa Y."/>
            <person name="Chen Y.H."/>
            <person name="Li J.Y."/>
            <person name="Li M.Y."/>
            <person name="Jade Lu M.Y."/>
            <person name="Nakayashiki H."/>
            <person name="Li W.H."/>
        </authorList>
    </citation>
    <scope>NUCLEOTIDE SEQUENCE</scope>
    <source>
        <strain evidence="3">NI907</strain>
    </source>
</reference>
<feature type="region of interest" description="Disordered" evidence="1">
    <location>
        <begin position="25"/>
        <end position="51"/>
    </location>
</feature>
<sequence length="171" mass="18762">MSRLCTYIKNLGRDNRVLYKRTNEQYATTKQTSSPPLLCPEPSLNEDQDGSGKLLHEKHMLIMCFPARRIPMHGVFHVSVADPLDSQLAGGKGLYRAIHGRVVEEEEEVGRNTNLIPLTPDQEGQLRDSTCGCESPLVSFTPGLKVSVANAKPDSFPGKPIEEVFGGCLLG</sequence>
<reference evidence="3" key="3">
    <citation type="submission" date="2025-08" db="UniProtKB">
        <authorList>
            <consortium name="RefSeq"/>
        </authorList>
    </citation>
    <scope>IDENTIFICATION</scope>
    <source>
        <strain evidence="3">NI907</strain>
    </source>
</reference>
<organism evidence="2 3">
    <name type="scientific">Pyricularia grisea</name>
    <name type="common">Crabgrass-specific blast fungus</name>
    <name type="synonym">Magnaporthe grisea</name>
    <dbReference type="NCBI Taxonomy" id="148305"/>
    <lineage>
        <taxon>Eukaryota</taxon>
        <taxon>Fungi</taxon>
        <taxon>Dikarya</taxon>
        <taxon>Ascomycota</taxon>
        <taxon>Pezizomycotina</taxon>
        <taxon>Sordariomycetes</taxon>
        <taxon>Sordariomycetidae</taxon>
        <taxon>Magnaporthales</taxon>
        <taxon>Pyriculariaceae</taxon>
        <taxon>Pyricularia</taxon>
    </lineage>
</organism>
<evidence type="ECO:0000256" key="1">
    <source>
        <dbReference type="SAM" id="MobiDB-lite"/>
    </source>
</evidence>
<proteinExistence type="predicted"/>
<dbReference type="Proteomes" id="UP000515153">
    <property type="component" value="Unplaced"/>
</dbReference>
<protein>
    <submittedName>
        <fullName evidence="3">Uncharacterized protein</fullName>
    </submittedName>
</protein>
<dbReference type="KEGG" id="pgri:PgNI_00789"/>
<evidence type="ECO:0000313" key="2">
    <source>
        <dbReference type="Proteomes" id="UP000515153"/>
    </source>
</evidence>
<dbReference type="GeneID" id="41955780"/>
<accession>A0A6P8BJL2</accession>